<accession>A0A371F2J3</accession>
<proteinExistence type="predicted"/>
<sequence length="399" mass="45216">MVKKPSGKWRMCTDYTDLNKAYPKDLYPLLSIDRLVGRVLGFALLSFMDVYSGYNQIRMHPYDEAKIAFIIDADTFCYKVMPFGLKNARTTYQRLMDKIFKDVLGTNMEVHVEDMVIKLATAGEHCGALDRVFSILRKHQLKRNPKKCSFGVQARKFLGFVLTERGIEANLEKCQAVINMRSPQSMKEALLAAPPVLTRPTPSIPLLLYIFVSDDALSAALLQEKEGGQFLIYFMSKVLQGAEKRYQKIEKATYFQGYSIIVQTDLPIRQVLRKLDLTGRMVAWSVTLLDFDISFERRGHIKVQALADFITELAPDERLTSKAKEWFLFVDGASNKAESGAGIILEGPNEVLIEQSLHFEFRASNNQVEYKALLAGMRLAQELEAKVLTAKSDSKLITK</sequence>
<organism evidence="3 4">
    <name type="scientific">Mucuna pruriens</name>
    <name type="common">Velvet bean</name>
    <name type="synonym">Dolichos pruriens</name>
    <dbReference type="NCBI Taxonomy" id="157652"/>
    <lineage>
        <taxon>Eukaryota</taxon>
        <taxon>Viridiplantae</taxon>
        <taxon>Streptophyta</taxon>
        <taxon>Embryophyta</taxon>
        <taxon>Tracheophyta</taxon>
        <taxon>Spermatophyta</taxon>
        <taxon>Magnoliopsida</taxon>
        <taxon>eudicotyledons</taxon>
        <taxon>Gunneridae</taxon>
        <taxon>Pentapetalae</taxon>
        <taxon>rosids</taxon>
        <taxon>fabids</taxon>
        <taxon>Fabales</taxon>
        <taxon>Fabaceae</taxon>
        <taxon>Papilionoideae</taxon>
        <taxon>50 kb inversion clade</taxon>
        <taxon>NPAAA clade</taxon>
        <taxon>indigoferoid/millettioid clade</taxon>
        <taxon>Phaseoleae</taxon>
        <taxon>Mucuna</taxon>
    </lineage>
</organism>
<reference evidence="3" key="1">
    <citation type="submission" date="2018-05" db="EMBL/GenBank/DDBJ databases">
        <title>Draft genome of Mucuna pruriens seed.</title>
        <authorList>
            <person name="Nnadi N.E."/>
            <person name="Vos R."/>
            <person name="Hasami M.H."/>
            <person name="Devisetty U.K."/>
            <person name="Aguiy J.C."/>
        </authorList>
    </citation>
    <scope>NUCLEOTIDE SEQUENCE [LARGE SCALE GENOMIC DNA]</scope>
    <source>
        <strain evidence="3">JCA_2017</strain>
    </source>
</reference>
<dbReference type="SUPFAM" id="SSF56672">
    <property type="entry name" value="DNA/RNA polymerases"/>
    <property type="match status" value="1"/>
</dbReference>
<dbReference type="SUPFAM" id="SSF53098">
    <property type="entry name" value="Ribonuclease H-like"/>
    <property type="match status" value="1"/>
</dbReference>
<dbReference type="InterPro" id="IPR036397">
    <property type="entry name" value="RNaseH_sf"/>
</dbReference>
<dbReference type="Pfam" id="PF17919">
    <property type="entry name" value="RT_RNaseH_2"/>
    <property type="match status" value="1"/>
</dbReference>
<dbReference type="InterPro" id="IPR041577">
    <property type="entry name" value="RT_RNaseH_2"/>
</dbReference>
<keyword evidence="4" id="KW-1185">Reference proteome</keyword>
<dbReference type="PANTHER" id="PTHR24559:SF431">
    <property type="entry name" value="RNA-DIRECTED DNA POLYMERASE HOMOLOG"/>
    <property type="match status" value="1"/>
</dbReference>
<dbReference type="PROSITE" id="PS50879">
    <property type="entry name" value="RNASE_H_1"/>
    <property type="match status" value="1"/>
</dbReference>
<evidence type="ECO:0000313" key="3">
    <source>
        <dbReference type="EMBL" id="RDX72502.1"/>
    </source>
</evidence>
<dbReference type="Gene3D" id="3.30.70.270">
    <property type="match status" value="1"/>
</dbReference>
<dbReference type="Gene3D" id="3.10.10.10">
    <property type="entry name" value="HIV Type 1 Reverse Transcriptase, subunit A, domain 1"/>
    <property type="match status" value="1"/>
</dbReference>
<dbReference type="Proteomes" id="UP000257109">
    <property type="component" value="Unassembled WGS sequence"/>
</dbReference>
<dbReference type="Gene3D" id="3.30.420.10">
    <property type="entry name" value="Ribonuclease H-like superfamily/Ribonuclease H"/>
    <property type="match status" value="1"/>
</dbReference>
<feature type="domain" description="RNase H type-1" evidence="2">
    <location>
        <begin position="322"/>
        <end position="399"/>
    </location>
</feature>
<dbReference type="CDD" id="cd01647">
    <property type="entry name" value="RT_LTR"/>
    <property type="match status" value="1"/>
</dbReference>
<dbReference type="GO" id="GO:0004523">
    <property type="term" value="F:RNA-DNA hybrid ribonuclease activity"/>
    <property type="evidence" value="ECO:0007669"/>
    <property type="project" value="InterPro"/>
</dbReference>
<dbReference type="PANTHER" id="PTHR24559">
    <property type="entry name" value="TRANSPOSON TY3-I GAG-POL POLYPROTEIN"/>
    <property type="match status" value="1"/>
</dbReference>
<evidence type="ECO:0000259" key="1">
    <source>
        <dbReference type="PROSITE" id="PS50878"/>
    </source>
</evidence>
<evidence type="ECO:0008006" key="5">
    <source>
        <dbReference type="Google" id="ProtNLM"/>
    </source>
</evidence>
<dbReference type="Pfam" id="PF00078">
    <property type="entry name" value="RVT_1"/>
    <property type="match status" value="1"/>
</dbReference>
<dbReference type="InterPro" id="IPR012337">
    <property type="entry name" value="RNaseH-like_sf"/>
</dbReference>
<dbReference type="InterPro" id="IPR043502">
    <property type="entry name" value="DNA/RNA_pol_sf"/>
</dbReference>
<dbReference type="EMBL" id="QJKJ01010885">
    <property type="protein sequence ID" value="RDX72502.1"/>
    <property type="molecule type" value="Genomic_DNA"/>
</dbReference>
<name>A0A371F2J3_MUCPR</name>
<dbReference type="Pfam" id="PF13456">
    <property type="entry name" value="RVT_3"/>
    <property type="match status" value="1"/>
</dbReference>
<dbReference type="InterPro" id="IPR000477">
    <property type="entry name" value="RT_dom"/>
</dbReference>
<dbReference type="InterPro" id="IPR043128">
    <property type="entry name" value="Rev_trsase/Diguanyl_cyclase"/>
</dbReference>
<comment type="caution">
    <text evidence="3">The sequence shown here is derived from an EMBL/GenBank/DDBJ whole genome shotgun (WGS) entry which is preliminary data.</text>
</comment>
<dbReference type="InterPro" id="IPR002156">
    <property type="entry name" value="RNaseH_domain"/>
</dbReference>
<gene>
    <name evidence="3" type="ORF">CR513_48000</name>
</gene>
<dbReference type="GO" id="GO:0003676">
    <property type="term" value="F:nucleic acid binding"/>
    <property type="evidence" value="ECO:0007669"/>
    <property type="project" value="InterPro"/>
</dbReference>
<evidence type="ECO:0000259" key="2">
    <source>
        <dbReference type="PROSITE" id="PS50879"/>
    </source>
</evidence>
<dbReference type="InterPro" id="IPR053134">
    <property type="entry name" value="RNA-dir_DNA_polymerase"/>
</dbReference>
<dbReference type="OrthoDB" id="542221at2759"/>
<dbReference type="PROSITE" id="PS50878">
    <property type="entry name" value="RT_POL"/>
    <property type="match status" value="1"/>
</dbReference>
<evidence type="ECO:0000313" key="4">
    <source>
        <dbReference type="Proteomes" id="UP000257109"/>
    </source>
</evidence>
<protein>
    <recommendedName>
        <fullName evidence="5">Retrovirus-related Pol polyprotein from transposon 17.6</fullName>
    </recommendedName>
</protein>
<feature type="domain" description="Reverse transcriptase" evidence="1">
    <location>
        <begin position="1"/>
        <end position="162"/>
    </location>
</feature>
<feature type="non-terminal residue" evidence="3">
    <location>
        <position position="1"/>
    </location>
</feature>
<dbReference type="AlphaFoldDB" id="A0A371F2J3"/>